<dbReference type="InterPro" id="IPR011051">
    <property type="entry name" value="RmlC_Cupin_sf"/>
</dbReference>
<sequence length="165" mass="17840">MIDMADLDHAVHRQAFGANTTLHEAGDSETAIIAHPDVPTERLSAGRLHLPGGKTTTPQRHPGSEIILATISGYAAVLSGEPATLAFPKPGDMTYVPPGVGYRIVNLSRNASLLVLTIHTDPGFFDDRDFLPALGDHSSALIEQLRDEHVRRIIGRRASGVRRPR</sequence>
<reference evidence="1" key="1">
    <citation type="submission" date="2019-09" db="EMBL/GenBank/DDBJ databases">
        <authorList>
            <person name="Teo W.F.A."/>
            <person name="Duangmal K."/>
        </authorList>
    </citation>
    <scope>NUCLEOTIDE SEQUENCE [LARGE SCALE GENOMIC DNA]</scope>
    <source>
        <strain evidence="1">K81G1</strain>
    </source>
</reference>
<evidence type="ECO:0000313" key="2">
    <source>
        <dbReference type="Proteomes" id="UP000319769"/>
    </source>
</evidence>
<dbReference type="AlphaFoldDB" id="A0A5N0VEW1"/>
<dbReference type="Gene3D" id="2.60.120.10">
    <property type="entry name" value="Jelly Rolls"/>
    <property type="match status" value="1"/>
</dbReference>
<evidence type="ECO:0008006" key="3">
    <source>
        <dbReference type="Google" id="ProtNLM"/>
    </source>
</evidence>
<proteinExistence type="predicted"/>
<name>A0A5N0VEW1_9PSEU</name>
<protein>
    <recommendedName>
        <fullName evidence="3">Cupin domain-containing protein</fullName>
    </recommendedName>
</protein>
<organism evidence="1 2">
    <name type="scientific">Amycolatopsis acidicola</name>
    <dbReference type="NCBI Taxonomy" id="2596893"/>
    <lineage>
        <taxon>Bacteria</taxon>
        <taxon>Bacillati</taxon>
        <taxon>Actinomycetota</taxon>
        <taxon>Actinomycetes</taxon>
        <taxon>Pseudonocardiales</taxon>
        <taxon>Pseudonocardiaceae</taxon>
        <taxon>Amycolatopsis</taxon>
    </lineage>
</organism>
<dbReference type="OrthoDB" id="3620182at2"/>
<dbReference type="Proteomes" id="UP000319769">
    <property type="component" value="Unassembled WGS sequence"/>
</dbReference>
<accession>A0A5N0VEW1</accession>
<dbReference type="InterPro" id="IPR014710">
    <property type="entry name" value="RmlC-like_jellyroll"/>
</dbReference>
<gene>
    <name evidence="1" type="ORF">FPZ12_008055</name>
</gene>
<dbReference type="EMBL" id="VMNW02000008">
    <property type="protein sequence ID" value="KAA9163974.1"/>
    <property type="molecule type" value="Genomic_DNA"/>
</dbReference>
<evidence type="ECO:0000313" key="1">
    <source>
        <dbReference type="EMBL" id="KAA9163974.1"/>
    </source>
</evidence>
<keyword evidence="2" id="KW-1185">Reference proteome</keyword>
<dbReference type="RefSeq" id="WP_144748992.1">
    <property type="nucleotide sequence ID" value="NZ_VMNW02000008.1"/>
</dbReference>
<dbReference type="SUPFAM" id="SSF51182">
    <property type="entry name" value="RmlC-like cupins"/>
    <property type="match status" value="1"/>
</dbReference>
<comment type="caution">
    <text evidence="1">The sequence shown here is derived from an EMBL/GenBank/DDBJ whole genome shotgun (WGS) entry which is preliminary data.</text>
</comment>